<dbReference type="OrthoDB" id="3238099at2759"/>
<feature type="chain" id="PRO_5007861968" description="F-box domain-containing protein" evidence="1">
    <location>
        <begin position="20"/>
        <end position="489"/>
    </location>
</feature>
<dbReference type="EMBL" id="KV429120">
    <property type="protein sequence ID" value="KZT64748.1"/>
    <property type="molecule type" value="Genomic_DNA"/>
</dbReference>
<dbReference type="InterPro" id="IPR032675">
    <property type="entry name" value="LRR_dom_sf"/>
</dbReference>
<evidence type="ECO:0000313" key="2">
    <source>
        <dbReference type="EMBL" id="KZT64748.1"/>
    </source>
</evidence>
<evidence type="ECO:0000313" key="3">
    <source>
        <dbReference type="Proteomes" id="UP000076727"/>
    </source>
</evidence>
<protein>
    <recommendedName>
        <fullName evidence="4">F-box domain-containing protein</fullName>
    </recommendedName>
</protein>
<dbReference type="AlphaFoldDB" id="A0A165LR21"/>
<organism evidence="2 3">
    <name type="scientific">Daedalea quercina L-15889</name>
    <dbReference type="NCBI Taxonomy" id="1314783"/>
    <lineage>
        <taxon>Eukaryota</taxon>
        <taxon>Fungi</taxon>
        <taxon>Dikarya</taxon>
        <taxon>Basidiomycota</taxon>
        <taxon>Agaricomycotina</taxon>
        <taxon>Agaricomycetes</taxon>
        <taxon>Polyporales</taxon>
        <taxon>Fomitopsis</taxon>
    </lineage>
</organism>
<keyword evidence="3" id="KW-1185">Reference proteome</keyword>
<evidence type="ECO:0008006" key="4">
    <source>
        <dbReference type="Google" id="ProtNLM"/>
    </source>
</evidence>
<name>A0A165LR21_9APHY</name>
<evidence type="ECO:0000256" key="1">
    <source>
        <dbReference type="SAM" id="SignalP"/>
    </source>
</evidence>
<dbReference type="SUPFAM" id="SSF81383">
    <property type="entry name" value="F-box domain"/>
    <property type="match status" value="1"/>
</dbReference>
<keyword evidence="1" id="KW-0732">Signal</keyword>
<dbReference type="Gene3D" id="3.80.10.10">
    <property type="entry name" value="Ribonuclease Inhibitor"/>
    <property type="match status" value="1"/>
</dbReference>
<proteinExistence type="predicted"/>
<dbReference type="InterPro" id="IPR036047">
    <property type="entry name" value="F-box-like_dom_sf"/>
</dbReference>
<reference evidence="2 3" key="1">
    <citation type="journal article" date="2016" name="Mol. Biol. Evol.">
        <title>Comparative Genomics of Early-Diverging Mushroom-Forming Fungi Provides Insights into the Origins of Lignocellulose Decay Capabilities.</title>
        <authorList>
            <person name="Nagy L.G."/>
            <person name="Riley R."/>
            <person name="Tritt A."/>
            <person name="Adam C."/>
            <person name="Daum C."/>
            <person name="Floudas D."/>
            <person name="Sun H."/>
            <person name="Yadav J.S."/>
            <person name="Pangilinan J."/>
            <person name="Larsson K.H."/>
            <person name="Matsuura K."/>
            <person name="Barry K."/>
            <person name="Labutti K."/>
            <person name="Kuo R."/>
            <person name="Ohm R.A."/>
            <person name="Bhattacharya S.S."/>
            <person name="Shirouzu T."/>
            <person name="Yoshinaga Y."/>
            <person name="Martin F.M."/>
            <person name="Grigoriev I.V."/>
            <person name="Hibbett D.S."/>
        </authorList>
    </citation>
    <scope>NUCLEOTIDE SEQUENCE [LARGE SCALE GENOMIC DNA]</scope>
    <source>
        <strain evidence="2 3">L-15889</strain>
    </source>
</reference>
<sequence>MAAAWSVLLPTEVWQIVFGYLPCVAARKCLSVSHFFHDLAAPLLFATVRIEFGCWKAGYGLIEKPPGGSSERRTCCILLRIITDHVFASYIKHLHVLAFSGGDRALELCLLTKAVNALRNLHTFRWYTTHKLCMIPDTALLETLTSSCIRLREYALPLQCADALSALKNVSAHSLNIHALPQDTLWHSRMVGHIYGPHRRPFVALLEAHSGALVQLSIPGTAVWDCPAHILSNLSHLEIHGAGDLAHVVEHCAQLKSLHISFRDAISKANEASATLAENPTALPNLTHLKLRFTPPAECLEGLLRFIGLKKNLRCLDWNDQCFTNMDLSPLLSVLPSLSELEVLGIDLRMNEILDDFAHFKHSVPKRVTALRLCLVYGFHQQPLPEGRSWTEMWECLPDLAFLSINDDEGDPIAKTCDLVAPARSLQFVAHRENLCEVFRTNQDPVLSPPWSHTKAMFRSVDDFGCEDWEWLMRGHSYALLEELSRGSS</sequence>
<dbReference type="Proteomes" id="UP000076727">
    <property type="component" value="Unassembled WGS sequence"/>
</dbReference>
<dbReference type="SUPFAM" id="SSF52047">
    <property type="entry name" value="RNI-like"/>
    <property type="match status" value="1"/>
</dbReference>
<accession>A0A165LR21</accession>
<feature type="signal peptide" evidence="1">
    <location>
        <begin position="1"/>
        <end position="19"/>
    </location>
</feature>
<gene>
    <name evidence="2" type="ORF">DAEQUDRAFT_814798</name>
</gene>